<evidence type="ECO:0000313" key="9">
    <source>
        <dbReference type="Proteomes" id="UP000242432"/>
    </source>
</evidence>
<dbReference type="PANTHER" id="PTHR35936">
    <property type="entry name" value="MEMBRANE-BOUND LYTIC MUREIN TRANSGLYCOSYLASE F"/>
    <property type="match status" value="1"/>
</dbReference>
<dbReference type="EMBL" id="FUXX01000035">
    <property type="protein sequence ID" value="SKA66329.1"/>
    <property type="molecule type" value="Genomic_DNA"/>
</dbReference>
<dbReference type="InterPro" id="IPR001638">
    <property type="entry name" value="Solute-binding_3/MltF_N"/>
</dbReference>
<feature type="domain" description="Solute-binding protein family 3/N-terminal" evidence="6">
    <location>
        <begin position="23"/>
        <end position="243"/>
    </location>
</feature>
<name>A0A1T4VN17_9GAMM</name>
<evidence type="ECO:0000259" key="7">
    <source>
        <dbReference type="SMART" id="SM00079"/>
    </source>
</evidence>
<dbReference type="SMART" id="SM00062">
    <property type="entry name" value="PBPb"/>
    <property type="match status" value="1"/>
</dbReference>
<dbReference type="GO" id="GO:0015276">
    <property type="term" value="F:ligand-gated monoatomic ion channel activity"/>
    <property type="evidence" value="ECO:0007669"/>
    <property type="project" value="InterPro"/>
</dbReference>
<evidence type="ECO:0000256" key="4">
    <source>
        <dbReference type="RuleBase" id="RU003744"/>
    </source>
</evidence>
<dbReference type="Pfam" id="PF00497">
    <property type="entry name" value="SBP_bac_3"/>
    <property type="match status" value="1"/>
</dbReference>
<protein>
    <submittedName>
        <fullName evidence="8">Polar amino acid transport system substrate-binding protein</fullName>
    </submittedName>
</protein>
<dbReference type="STRING" id="83771.SAMN02910357_02057"/>
<evidence type="ECO:0000256" key="2">
    <source>
        <dbReference type="ARBA" id="ARBA00010333"/>
    </source>
</evidence>
<dbReference type="AlphaFoldDB" id="A0A1T4VN17"/>
<evidence type="ECO:0000259" key="6">
    <source>
        <dbReference type="SMART" id="SM00062"/>
    </source>
</evidence>
<dbReference type="GO" id="GO:0030313">
    <property type="term" value="C:cell envelope"/>
    <property type="evidence" value="ECO:0007669"/>
    <property type="project" value="UniProtKB-SubCell"/>
</dbReference>
<comment type="subcellular location">
    <subcellularLocation>
        <location evidence="1">Cell envelope</location>
    </subcellularLocation>
</comment>
<evidence type="ECO:0000256" key="3">
    <source>
        <dbReference type="ARBA" id="ARBA00022729"/>
    </source>
</evidence>
<accession>A0A1T4VN17</accession>
<keyword evidence="3 5" id="KW-0732">Signal</keyword>
<comment type="similarity">
    <text evidence="2 4">Belongs to the bacterial solute-binding protein 3 family.</text>
</comment>
<evidence type="ECO:0000256" key="1">
    <source>
        <dbReference type="ARBA" id="ARBA00004196"/>
    </source>
</evidence>
<dbReference type="CDD" id="cd13624">
    <property type="entry name" value="PBP2_Arg_Lys_His"/>
    <property type="match status" value="1"/>
</dbReference>
<feature type="chain" id="PRO_5012459360" evidence="5">
    <location>
        <begin position="22"/>
        <end position="244"/>
    </location>
</feature>
<dbReference type="GO" id="GO:0016020">
    <property type="term" value="C:membrane"/>
    <property type="evidence" value="ECO:0007669"/>
    <property type="project" value="InterPro"/>
</dbReference>
<dbReference type="Gene3D" id="3.40.190.10">
    <property type="entry name" value="Periplasmic binding protein-like II"/>
    <property type="match status" value="2"/>
</dbReference>
<evidence type="ECO:0000313" key="8">
    <source>
        <dbReference type="EMBL" id="SKA66329.1"/>
    </source>
</evidence>
<keyword evidence="9" id="KW-1185">Reference proteome</keyword>
<sequence length="244" mass="26690">MKKGLLVAALTICSALSIANAKTIKIGTEATFAPFEFTNEKSEIIGFDIDIIKAIGAEAGFDVEIVNMPFDALVPSVLTSQLEGAIAGVTITEERAQRVNFSDPYYKSGISAVIRKEDASKYPTIDSLKSSRLCAQIGTTGANAAQKISGNFGSYNTVPEAIMELKTKGCEAVLNDRPVNLYFLRTQNDDSVVEIKELLNGEDYGIMVSKKNPELLKQINEGLDKIRKNGKFAEIHKKWFNVEE</sequence>
<proteinExistence type="inferred from homology"/>
<feature type="domain" description="Ionotropic glutamate receptor C-terminal" evidence="7">
    <location>
        <begin position="23"/>
        <end position="242"/>
    </location>
</feature>
<gene>
    <name evidence="8" type="ORF">SAMN02745213_01798</name>
</gene>
<evidence type="ECO:0000256" key="5">
    <source>
        <dbReference type="SAM" id="SignalP"/>
    </source>
</evidence>
<dbReference type="RefSeq" id="WP_078929175.1">
    <property type="nucleotide sequence ID" value="NZ_FUXX01000035.1"/>
</dbReference>
<dbReference type="InterPro" id="IPR018313">
    <property type="entry name" value="SBP_3_CS"/>
</dbReference>
<dbReference type="Proteomes" id="UP000242432">
    <property type="component" value="Unassembled WGS sequence"/>
</dbReference>
<dbReference type="PROSITE" id="PS01039">
    <property type="entry name" value="SBP_BACTERIAL_3"/>
    <property type="match status" value="1"/>
</dbReference>
<dbReference type="InterPro" id="IPR001320">
    <property type="entry name" value="Iontro_rcpt_C"/>
</dbReference>
<reference evidence="9" key="1">
    <citation type="submission" date="2017-02" db="EMBL/GenBank/DDBJ databases">
        <authorList>
            <person name="Varghese N."/>
            <person name="Submissions S."/>
        </authorList>
    </citation>
    <scope>NUCLEOTIDE SEQUENCE [LARGE SCALE GENOMIC DNA]</scope>
    <source>
        <strain evidence="9">DSM 3072</strain>
    </source>
</reference>
<dbReference type="PANTHER" id="PTHR35936:SF17">
    <property type="entry name" value="ARGININE-BINDING EXTRACELLULAR PROTEIN ARTP"/>
    <property type="match status" value="1"/>
</dbReference>
<dbReference type="SUPFAM" id="SSF53850">
    <property type="entry name" value="Periplasmic binding protein-like II"/>
    <property type="match status" value="1"/>
</dbReference>
<dbReference type="SMART" id="SM00079">
    <property type="entry name" value="PBPe"/>
    <property type="match status" value="1"/>
</dbReference>
<organism evidence="8 9">
    <name type="scientific">Succinivibrio dextrinosolvens DSM 3072</name>
    <dbReference type="NCBI Taxonomy" id="1123324"/>
    <lineage>
        <taxon>Bacteria</taxon>
        <taxon>Pseudomonadati</taxon>
        <taxon>Pseudomonadota</taxon>
        <taxon>Gammaproteobacteria</taxon>
        <taxon>Aeromonadales</taxon>
        <taxon>Succinivibrionaceae</taxon>
        <taxon>Succinivibrio</taxon>
    </lineage>
</organism>
<feature type="signal peptide" evidence="5">
    <location>
        <begin position="1"/>
        <end position="21"/>
    </location>
</feature>